<dbReference type="GO" id="GO:0003700">
    <property type="term" value="F:DNA-binding transcription factor activity"/>
    <property type="evidence" value="ECO:0007669"/>
    <property type="project" value="InterPro"/>
</dbReference>
<keyword evidence="4" id="KW-0238">DNA-binding</keyword>
<dbReference type="SMART" id="SM00347">
    <property type="entry name" value="HTH_MARR"/>
    <property type="match status" value="1"/>
</dbReference>
<dbReference type="InterPro" id="IPR000182">
    <property type="entry name" value="GNAT_dom"/>
</dbReference>
<dbReference type="InterPro" id="IPR036390">
    <property type="entry name" value="WH_DNA-bd_sf"/>
</dbReference>
<dbReference type="Pfam" id="PF12802">
    <property type="entry name" value="MarR_2"/>
    <property type="match status" value="1"/>
</dbReference>
<proteinExistence type="predicted"/>
<sequence>MHALADYGLLALGSRLRAISEQLYALADEVYRLRGLGLQGRWFPLLRLLHDQGPQSVGSIAAQIGQTHSAVSQLADRLVTEGWLEVVDDPADRRRRCLSLGERSREAIRQARPAWQAIVQELEQRCAAAGIDMLQTLSTFEALIGADLAPAIAARCQASDRANLRVVDFDAALREHFYRLNADWLRKYFYLEEIDHRVLSQPEQEILAGGGEVLFALLGEQVVGTCALKVESPGVFELTKMAVDESHQGLGVGRRLLARAIEVFRQRQGKTLFLESSTKLTPALNLYLSMGFEHQPTLKPDSHYSRSDVYMIWRETPASATAPAQA</sequence>
<dbReference type="GO" id="GO:0008080">
    <property type="term" value="F:N-acetyltransferase activity"/>
    <property type="evidence" value="ECO:0007669"/>
    <property type="project" value="InterPro"/>
</dbReference>
<evidence type="ECO:0000259" key="3">
    <source>
        <dbReference type="PROSITE" id="PS51186"/>
    </source>
</evidence>
<feature type="domain" description="HTH marR-type" evidence="2">
    <location>
        <begin position="9"/>
        <end position="145"/>
    </location>
</feature>
<dbReference type="PANTHER" id="PTHR13947">
    <property type="entry name" value="GNAT FAMILY N-ACETYLTRANSFERASE"/>
    <property type="match status" value="1"/>
</dbReference>
<dbReference type="CDD" id="cd04301">
    <property type="entry name" value="NAT_SF"/>
    <property type="match status" value="1"/>
</dbReference>
<protein>
    <submittedName>
        <fullName evidence="4">DNA-binding MarR family transcriptional regulator</fullName>
    </submittedName>
</protein>
<comment type="caution">
    <text evidence="4">The sequence shown here is derived from an EMBL/GenBank/DDBJ whole genome shotgun (WGS) entry which is preliminary data.</text>
</comment>
<dbReference type="Gene3D" id="1.10.10.10">
    <property type="entry name" value="Winged helix-like DNA-binding domain superfamily/Winged helix DNA-binding domain"/>
    <property type="match status" value="1"/>
</dbReference>
<gene>
    <name evidence="4" type="ORF">DFR29_108186</name>
</gene>
<dbReference type="OrthoDB" id="1431064at2"/>
<evidence type="ECO:0000313" key="4">
    <source>
        <dbReference type="EMBL" id="TDR42599.1"/>
    </source>
</evidence>
<feature type="domain" description="N-acetyltransferase" evidence="3">
    <location>
        <begin position="164"/>
        <end position="316"/>
    </location>
</feature>
<dbReference type="GO" id="GO:0003677">
    <property type="term" value="F:DNA binding"/>
    <property type="evidence" value="ECO:0007669"/>
    <property type="project" value="UniProtKB-KW"/>
</dbReference>
<dbReference type="EMBL" id="SNZH01000008">
    <property type="protein sequence ID" value="TDR42599.1"/>
    <property type="molecule type" value="Genomic_DNA"/>
</dbReference>
<dbReference type="InterPro" id="IPR036388">
    <property type="entry name" value="WH-like_DNA-bd_sf"/>
</dbReference>
<dbReference type="PANTHER" id="PTHR13947:SF37">
    <property type="entry name" value="LD18367P"/>
    <property type="match status" value="1"/>
</dbReference>
<dbReference type="SUPFAM" id="SSF46785">
    <property type="entry name" value="Winged helix' DNA-binding domain"/>
    <property type="match status" value="1"/>
</dbReference>
<dbReference type="Gene3D" id="3.40.630.30">
    <property type="match status" value="1"/>
</dbReference>
<evidence type="ECO:0000256" key="1">
    <source>
        <dbReference type="ARBA" id="ARBA00022679"/>
    </source>
</evidence>
<keyword evidence="1" id="KW-0808">Transferase</keyword>
<dbReference type="PROSITE" id="PS50995">
    <property type="entry name" value="HTH_MARR_2"/>
    <property type="match status" value="1"/>
</dbReference>
<evidence type="ECO:0000259" key="2">
    <source>
        <dbReference type="PROSITE" id="PS50995"/>
    </source>
</evidence>
<dbReference type="InterPro" id="IPR000835">
    <property type="entry name" value="HTH_MarR-typ"/>
</dbReference>
<dbReference type="SUPFAM" id="SSF55729">
    <property type="entry name" value="Acyl-CoA N-acyltransferases (Nat)"/>
    <property type="match status" value="1"/>
</dbReference>
<name>A0A4R6YVU4_9GAMM</name>
<dbReference type="Pfam" id="PF00583">
    <property type="entry name" value="Acetyltransf_1"/>
    <property type="match status" value="1"/>
</dbReference>
<dbReference type="PROSITE" id="PS51186">
    <property type="entry name" value="GNAT"/>
    <property type="match status" value="1"/>
</dbReference>
<accession>A0A4R6YVU4</accession>
<dbReference type="AlphaFoldDB" id="A0A4R6YVU4"/>
<keyword evidence="5" id="KW-1185">Reference proteome</keyword>
<organism evidence="4 5">
    <name type="scientific">Tahibacter aquaticus</name>
    <dbReference type="NCBI Taxonomy" id="520092"/>
    <lineage>
        <taxon>Bacteria</taxon>
        <taxon>Pseudomonadati</taxon>
        <taxon>Pseudomonadota</taxon>
        <taxon>Gammaproteobacteria</taxon>
        <taxon>Lysobacterales</taxon>
        <taxon>Rhodanobacteraceae</taxon>
        <taxon>Tahibacter</taxon>
    </lineage>
</organism>
<dbReference type="InterPro" id="IPR016181">
    <property type="entry name" value="Acyl_CoA_acyltransferase"/>
</dbReference>
<dbReference type="Proteomes" id="UP000295293">
    <property type="component" value="Unassembled WGS sequence"/>
</dbReference>
<reference evidence="4 5" key="1">
    <citation type="submission" date="2019-03" db="EMBL/GenBank/DDBJ databases">
        <title>Genomic Encyclopedia of Type Strains, Phase IV (KMG-IV): sequencing the most valuable type-strain genomes for metagenomic binning, comparative biology and taxonomic classification.</title>
        <authorList>
            <person name="Goeker M."/>
        </authorList>
    </citation>
    <scope>NUCLEOTIDE SEQUENCE [LARGE SCALE GENOMIC DNA]</scope>
    <source>
        <strain evidence="4 5">DSM 21667</strain>
    </source>
</reference>
<dbReference type="InterPro" id="IPR050769">
    <property type="entry name" value="NAT_camello-type"/>
</dbReference>
<dbReference type="RefSeq" id="WP_133819418.1">
    <property type="nucleotide sequence ID" value="NZ_SNZH01000008.1"/>
</dbReference>
<evidence type="ECO:0000313" key="5">
    <source>
        <dbReference type="Proteomes" id="UP000295293"/>
    </source>
</evidence>